<feature type="region of interest" description="Disordered" evidence="19">
    <location>
        <begin position="210"/>
        <end position="231"/>
    </location>
</feature>
<sequence>MKALVIGSGGREHALAWAAARSANVEIVYVAPGNAGTQREPKVQNVGLGADDVPALVDFARQYEIDLTIVGPEVPLMMGMVDAFDEAGLRCFGPSRRAAELEGSKAFCKDFLIRHGIPTAEHRVFTDPDAARDYIRERGAPIVVKVDGLAAGKGVTVAMNLDEALRAVEAALVDKAFGAAGERIVVEEYLEGEEASFMVLVDGEQALPLASSQDHKARDDGEKGPNTGGMGAYSPASVVTASCHERIMDEVIRPTITGLAKEGRRYVGFLYAGLMIAPGGSLKVLEFNVRLGDPEAQTVLMRLKSDLIQLCDAALAGRLSTLAADWDPRAGLAVVMASGGYPDGYSKGHILTGLPVIEQANCKVFHAGTAFDEYDNIINVGGRVLTVCALGETVALAQAKAYELVRNIHWDGVYYRNDIGYRAVARERGEVS</sequence>
<dbReference type="GO" id="GO:0006189">
    <property type="term" value="P:'de novo' IMP biosynthetic process"/>
    <property type="evidence" value="ECO:0007669"/>
    <property type="project" value="UniProtKB-UniRule"/>
</dbReference>
<dbReference type="InterPro" id="IPR013815">
    <property type="entry name" value="ATP_grasp_subdomain_1"/>
</dbReference>
<dbReference type="Pfam" id="PF02843">
    <property type="entry name" value="GARS_C"/>
    <property type="match status" value="1"/>
</dbReference>
<evidence type="ECO:0000256" key="16">
    <source>
        <dbReference type="ARBA" id="ARBA00079592"/>
    </source>
</evidence>
<feature type="domain" description="ATP-grasp" evidence="20">
    <location>
        <begin position="109"/>
        <end position="316"/>
    </location>
</feature>
<comment type="cofactor">
    <cofactor evidence="1">
        <name>Mn(2+)</name>
        <dbReference type="ChEBI" id="CHEBI:29035"/>
    </cofactor>
</comment>
<evidence type="ECO:0000256" key="15">
    <source>
        <dbReference type="ARBA" id="ARBA00042864"/>
    </source>
</evidence>
<dbReference type="SUPFAM" id="SSF56059">
    <property type="entry name" value="Glutathione synthetase ATP-binding domain-like"/>
    <property type="match status" value="1"/>
</dbReference>
<dbReference type="SMART" id="SM01209">
    <property type="entry name" value="GARS_A"/>
    <property type="match status" value="1"/>
</dbReference>
<evidence type="ECO:0000256" key="9">
    <source>
        <dbReference type="ARBA" id="ARBA00022755"/>
    </source>
</evidence>
<protein>
    <recommendedName>
        <fullName evidence="5 17">Phosphoribosylamine--glycine ligase</fullName>
        <ecNumber evidence="4 17">6.3.4.13</ecNumber>
    </recommendedName>
    <alternativeName>
        <fullName evidence="16 17">GARS</fullName>
    </alternativeName>
    <alternativeName>
        <fullName evidence="14 17">Glycinamide ribonucleotide synthetase</fullName>
    </alternativeName>
    <alternativeName>
        <fullName evidence="15 17">Phosphoribosylglycinamide synthetase</fullName>
    </alternativeName>
</protein>
<comment type="caution">
    <text evidence="21">The sequence shown here is derived from an EMBL/GenBank/DDBJ whole genome shotgun (WGS) entry which is preliminary data.</text>
</comment>
<dbReference type="FunFam" id="3.30.1490.20:FF:000006">
    <property type="entry name" value="phosphoribosylamine--glycine ligase, chloroplastic-like"/>
    <property type="match status" value="1"/>
</dbReference>
<dbReference type="EC" id="6.3.4.13" evidence="4 17"/>
<name>A4BSG5_9GAMM</name>
<dbReference type="InterPro" id="IPR020559">
    <property type="entry name" value="PRibGlycinamide_synth_CS"/>
</dbReference>
<comment type="pathway">
    <text evidence="3 17">Purine metabolism; IMP biosynthesis via de novo pathway; N(1)-(5-phospho-D-ribosyl)glycinamide from 5-phospho-alpha-D-ribose 1-diphosphate: step 2/2.</text>
</comment>
<dbReference type="RefSeq" id="WP_005003512.1">
    <property type="nucleotide sequence ID" value="NZ_CH672427.1"/>
</dbReference>
<evidence type="ECO:0000256" key="18">
    <source>
        <dbReference type="PROSITE-ProRule" id="PRU00409"/>
    </source>
</evidence>
<keyword evidence="22" id="KW-1185">Reference proteome</keyword>
<dbReference type="PROSITE" id="PS50975">
    <property type="entry name" value="ATP_GRASP"/>
    <property type="match status" value="1"/>
</dbReference>
<evidence type="ECO:0000256" key="4">
    <source>
        <dbReference type="ARBA" id="ARBA00013255"/>
    </source>
</evidence>
<evidence type="ECO:0000256" key="2">
    <source>
        <dbReference type="ARBA" id="ARBA00001946"/>
    </source>
</evidence>
<dbReference type="FunFam" id="3.40.50.20:FF:000006">
    <property type="entry name" value="Phosphoribosylamine--glycine ligase, chloroplastic"/>
    <property type="match status" value="1"/>
</dbReference>
<gene>
    <name evidence="17" type="primary">purD</name>
    <name evidence="21" type="ORF">NB231_13561</name>
</gene>
<proteinExistence type="inferred from homology"/>
<keyword evidence="6 17" id="KW-0436">Ligase</keyword>
<dbReference type="NCBIfam" id="TIGR00877">
    <property type="entry name" value="purD"/>
    <property type="match status" value="1"/>
</dbReference>
<dbReference type="eggNOG" id="COG0151">
    <property type="taxonomic scope" value="Bacteria"/>
</dbReference>
<dbReference type="FunFam" id="3.30.470.20:FF:000031">
    <property type="entry name" value="Phosphoribosylamine--glycine ligase"/>
    <property type="match status" value="1"/>
</dbReference>
<dbReference type="STRING" id="314278.NB231_13561"/>
<evidence type="ECO:0000256" key="1">
    <source>
        <dbReference type="ARBA" id="ARBA00001936"/>
    </source>
</evidence>
<dbReference type="Pfam" id="PF02844">
    <property type="entry name" value="GARS_N"/>
    <property type="match status" value="1"/>
</dbReference>
<evidence type="ECO:0000256" key="14">
    <source>
        <dbReference type="ARBA" id="ARBA00042242"/>
    </source>
</evidence>
<dbReference type="SMART" id="SM01210">
    <property type="entry name" value="GARS_C"/>
    <property type="match status" value="1"/>
</dbReference>
<dbReference type="PANTHER" id="PTHR43472">
    <property type="entry name" value="PHOSPHORIBOSYLAMINE--GLYCINE LIGASE"/>
    <property type="match status" value="1"/>
</dbReference>
<evidence type="ECO:0000259" key="20">
    <source>
        <dbReference type="PROSITE" id="PS50975"/>
    </source>
</evidence>
<keyword evidence="10 18" id="KW-0067">ATP-binding</keyword>
<evidence type="ECO:0000256" key="7">
    <source>
        <dbReference type="ARBA" id="ARBA00022723"/>
    </source>
</evidence>
<evidence type="ECO:0000313" key="21">
    <source>
        <dbReference type="EMBL" id="EAR21425.1"/>
    </source>
</evidence>
<dbReference type="InterPro" id="IPR011761">
    <property type="entry name" value="ATP-grasp"/>
</dbReference>
<dbReference type="HOGENOM" id="CLU_027420_3_1_6"/>
<organism evidence="21 22">
    <name type="scientific">Nitrococcus mobilis Nb-231</name>
    <dbReference type="NCBI Taxonomy" id="314278"/>
    <lineage>
        <taxon>Bacteria</taxon>
        <taxon>Pseudomonadati</taxon>
        <taxon>Pseudomonadota</taxon>
        <taxon>Gammaproteobacteria</taxon>
        <taxon>Chromatiales</taxon>
        <taxon>Ectothiorhodospiraceae</taxon>
        <taxon>Nitrococcus</taxon>
    </lineage>
</organism>
<dbReference type="GO" id="GO:0046872">
    <property type="term" value="F:metal ion binding"/>
    <property type="evidence" value="ECO:0007669"/>
    <property type="project" value="UniProtKB-KW"/>
</dbReference>
<accession>A4BSG5</accession>
<dbReference type="AlphaFoldDB" id="A4BSG5"/>
<evidence type="ECO:0000256" key="19">
    <source>
        <dbReference type="SAM" id="MobiDB-lite"/>
    </source>
</evidence>
<keyword evidence="12" id="KW-0464">Manganese</keyword>
<evidence type="ECO:0000256" key="6">
    <source>
        <dbReference type="ARBA" id="ARBA00022598"/>
    </source>
</evidence>
<dbReference type="PANTHER" id="PTHR43472:SF1">
    <property type="entry name" value="PHOSPHORIBOSYLAMINE--GLYCINE LIGASE, CHLOROPLASTIC"/>
    <property type="match status" value="1"/>
</dbReference>
<evidence type="ECO:0000256" key="8">
    <source>
        <dbReference type="ARBA" id="ARBA00022741"/>
    </source>
</evidence>
<keyword evidence="11" id="KW-0460">Magnesium</keyword>
<evidence type="ECO:0000256" key="13">
    <source>
        <dbReference type="ARBA" id="ARBA00038345"/>
    </source>
</evidence>
<dbReference type="Proteomes" id="UP000003374">
    <property type="component" value="Unassembled WGS sequence"/>
</dbReference>
<dbReference type="FunFam" id="3.90.600.10:FF:000001">
    <property type="entry name" value="Trifunctional purine biosynthetic protein adenosine-3"/>
    <property type="match status" value="1"/>
</dbReference>
<dbReference type="Gene3D" id="3.30.1490.20">
    <property type="entry name" value="ATP-grasp fold, A domain"/>
    <property type="match status" value="1"/>
</dbReference>
<dbReference type="EMBL" id="AAOF01000009">
    <property type="protein sequence ID" value="EAR21425.1"/>
    <property type="molecule type" value="Genomic_DNA"/>
</dbReference>
<dbReference type="SUPFAM" id="SSF51246">
    <property type="entry name" value="Rudiment single hybrid motif"/>
    <property type="match status" value="1"/>
</dbReference>
<dbReference type="PROSITE" id="PS00184">
    <property type="entry name" value="GARS"/>
    <property type="match status" value="1"/>
</dbReference>
<evidence type="ECO:0000256" key="10">
    <source>
        <dbReference type="ARBA" id="ARBA00022840"/>
    </source>
</evidence>
<dbReference type="OrthoDB" id="9807240at2"/>
<dbReference type="InterPro" id="IPR016185">
    <property type="entry name" value="PreATP-grasp_dom_sf"/>
</dbReference>
<dbReference type="InterPro" id="IPR020560">
    <property type="entry name" value="PRibGlycinamide_synth_C-dom"/>
</dbReference>
<evidence type="ECO:0000256" key="17">
    <source>
        <dbReference type="HAMAP-Rule" id="MF_00138"/>
    </source>
</evidence>
<dbReference type="HAMAP" id="MF_00138">
    <property type="entry name" value="GARS"/>
    <property type="match status" value="1"/>
</dbReference>
<evidence type="ECO:0000256" key="3">
    <source>
        <dbReference type="ARBA" id="ARBA00005174"/>
    </source>
</evidence>
<dbReference type="UniPathway" id="UPA00074">
    <property type="reaction ID" value="UER00125"/>
</dbReference>
<evidence type="ECO:0000256" key="11">
    <source>
        <dbReference type="ARBA" id="ARBA00022842"/>
    </source>
</evidence>
<comment type="catalytic activity">
    <reaction evidence="17">
        <text>5-phospho-beta-D-ribosylamine + glycine + ATP = N(1)-(5-phospho-beta-D-ribosyl)glycinamide + ADP + phosphate + H(+)</text>
        <dbReference type="Rhea" id="RHEA:17453"/>
        <dbReference type="ChEBI" id="CHEBI:15378"/>
        <dbReference type="ChEBI" id="CHEBI:30616"/>
        <dbReference type="ChEBI" id="CHEBI:43474"/>
        <dbReference type="ChEBI" id="CHEBI:57305"/>
        <dbReference type="ChEBI" id="CHEBI:58681"/>
        <dbReference type="ChEBI" id="CHEBI:143788"/>
        <dbReference type="ChEBI" id="CHEBI:456216"/>
        <dbReference type="EC" id="6.3.4.13"/>
    </reaction>
</comment>
<comment type="similarity">
    <text evidence="13 17">Belongs to the GARS family.</text>
</comment>
<comment type="cofactor">
    <cofactor evidence="2">
        <name>Mg(2+)</name>
        <dbReference type="ChEBI" id="CHEBI:18420"/>
    </cofactor>
</comment>
<dbReference type="InterPro" id="IPR000115">
    <property type="entry name" value="PRibGlycinamide_synth"/>
</dbReference>
<dbReference type="SUPFAM" id="SSF52440">
    <property type="entry name" value="PreATP-grasp domain"/>
    <property type="match status" value="1"/>
</dbReference>
<dbReference type="GO" id="GO:0004637">
    <property type="term" value="F:phosphoribosylamine-glycine ligase activity"/>
    <property type="evidence" value="ECO:0007669"/>
    <property type="project" value="UniProtKB-UniRule"/>
</dbReference>
<dbReference type="InterPro" id="IPR011054">
    <property type="entry name" value="Rudment_hybrid_motif"/>
</dbReference>
<dbReference type="GO" id="GO:0005524">
    <property type="term" value="F:ATP binding"/>
    <property type="evidence" value="ECO:0007669"/>
    <property type="project" value="UniProtKB-UniRule"/>
</dbReference>
<keyword evidence="9 17" id="KW-0658">Purine biosynthesis</keyword>
<dbReference type="Gene3D" id="3.30.470.20">
    <property type="entry name" value="ATP-grasp fold, B domain"/>
    <property type="match status" value="1"/>
</dbReference>
<dbReference type="InterPro" id="IPR037123">
    <property type="entry name" value="PRibGlycinamide_synth_C_sf"/>
</dbReference>
<dbReference type="GO" id="GO:0009113">
    <property type="term" value="P:purine nucleobase biosynthetic process"/>
    <property type="evidence" value="ECO:0007669"/>
    <property type="project" value="InterPro"/>
</dbReference>
<dbReference type="Gene3D" id="3.90.600.10">
    <property type="entry name" value="Phosphoribosylglycinamide synthetase, C-terminal domain"/>
    <property type="match status" value="1"/>
</dbReference>
<evidence type="ECO:0000256" key="12">
    <source>
        <dbReference type="ARBA" id="ARBA00023211"/>
    </source>
</evidence>
<dbReference type="Gene3D" id="3.40.50.20">
    <property type="match status" value="1"/>
</dbReference>
<dbReference type="Pfam" id="PF01071">
    <property type="entry name" value="GARS_A"/>
    <property type="match status" value="1"/>
</dbReference>
<feature type="compositionally biased region" description="Basic and acidic residues" evidence="19">
    <location>
        <begin position="213"/>
        <end position="223"/>
    </location>
</feature>
<evidence type="ECO:0000256" key="5">
    <source>
        <dbReference type="ARBA" id="ARBA00020605"/>
    </source>
</evidence>
<reference evidence="21 22" key="1">
    <citation type="submission" date="2006-02" db="EMBL/GenBank/DDBJ databases">
        <authorList>
            <person name="Waterbury J."/>
            <person name="Ferriera S."/>
            <person name="Johnson J."/>
            <person name="Kravitz S."/>
            <person name="Halpern A."/>
            <person name="Remington K."/>
            <person name="Beeson K."/>
            <person name="Tran B."/>
            <person name="Rogers Y.-H."/>
            <person name="Friedman R."/>
            <person name="Venter J.C."/>
        </authorList>
    </citation>
    <scope>NUCLEOTIDE SEQUENCE [LARGE SCALE GENOMIC DNA]</scope>
    <source>
        <strain evidence="21 22">Nb-231</strain>
    </source>
</reference>
<keyword evidence="7" id="KW-0479">Metal-binding</keyword>
<dbReference type="InterPro" id="IPR020562">
    <property type="entry name" value="PRibGlycinamide_synth_N"/>
</dbReference>
<evidence type="ECO:0000313" key="22">
    <source>
        <dbReference type="Proteomes" id="UP000003374"/>
    </source>
</evidence>
<keyword evidence="8 18" id="KW-0547">Nucleotide-binding</keyword>
<dbReference type="InterPro" id="IPR020561">
    <property type="entry name" value="PRibGlycinamid_synth_ATP-grasp"/>
</dbReference>